<comment type="caution">
    <text evidence="2">The sequence shown here is derived from an EMBL/GenBank/DDBJ whole genome shotgun (WGS) entry which is preliminary data.</text>
</comment>
<reference evidence="2 4" key="1">
    <citation type="submission" date="2022-05" db="EMBL/GenBank/DDBJ databases">
        <authorList>
            <consortium name="Genoscope - CEA"/>
            <person name="William W."/>
        </authorList>
    </citation>
    <scope>NUCLEOTIDE SEQUENCE [LARGE SCALE GENOMIC DNA]</scope>
</reference>
<keyword evidence="1" id="KW-0472">Membrane</keyword>
<evidence type="ECO:0000256" key="1">
    <source>
        <dbReference type="SAM" id="Phobius"/>
    </source>
</evidence>
<keyword evidence="1" id="KW-0812">Transmembrane</keyword>
<organism evidence="2 4">
    <name type="scientific">Porites evermanni</name>
    <dbReference type="NCBI Taxonomy" id="104178"/>
    <lineage>
        <taxon>Eukaryota</taxon>
        <taxon>Metazoa</taxon>
        <taxon>Cnidaria</taxon>
        <taxon>Anthozoa</taxon>
        <taxon>Hexacorallia</taxon>
        <taxon>Scleractinia</taxon>
        <taxon>Fungiina</taxon>
        <taxon>Poritidae</taxon>
        <taxon>Porites</taxon>
    </lineage>
</organism>
<evidence type="ECO:0000313" key="2">
    <source>
        <dbReference type="EMBL" id="CAH3152391.1"/>
    </source>
</evidence>
<protein>
    <submittedName>
        <fullName evidence="2">Uncharacterized protein</fullName>
    </submittedName>
</protein>
<dbReference type="EMBL" id="CALNXI010003738">
    <property type="protein sequence ID" value="CAH3194167.1"/>
    <property type="molecule type" value="Genomic_DNA"/>
</dbReference>
<proteinExistence type="predicted"/>
<feature type="transmembrane region" description="Helical" evidence="1">
    <location>
        <begin position="6"/>
        <end position="27"/>
    </location>
</feature>
<evidence type="ECO:0000313" key="3">
    <source>
        <dbReference type="EMBL" id="CAH3194167.1"/>
    </source>
</evidence>
<sequence length="187" mass="20755">MAGSTHFVYCSAVFYLFIFVLLCCTIYRSPKLPVKRVDLGLESLAVYRSTAAAINLQTSTVTKLKLTTMSVPLGWKKHLSLKIFKLFLASQCVLLSGDVMLNPGPLSNESFSPSEQLGFGNESFSSMDSESGGHDSFGSQFNTSTSSLDDFEPHLYFNLDLLCKGLRIVHWNVNHLTSSKFDQINCF</sequence>
<evidence type="ECO:0000313" key="4">
    <source>
        <dbReference type="Proteomes" id="UP001159427"/>
    </source>
</evidence>
<keyword evidence="4" id="KW-1185">Reference proteome</keyword>
<gene>
    <name evidence="2" type="ORF">PEVE_00000743</name>
    <name evidence="3" type="ORF">PEVE_00027274</name>
</gene>
<name>A0ABN8PWL8_9CNID</name>
<dbReference type="EMBL" id="CALNXI010001035">
    <property type="protein sequence ID" value="CAH3152391.1"/>
    <property type="molecule type" value="Genomic_DNA"/>
</dbReference>
<keyword evidence="1" id="KW-1133">Transmembrane helix</keyword>
<accession>A0ABN8PWL8</accession>
<dbReference type="Proteomes" id="UP001159427">
    <property type="component" value="Unassembled WGS sequence"/>
</dbReference>